<dbReference type="KEGG" id="hhg:XM38_001340"/>
<reference evidence="1 2" key="1">
    <citation type="journal article" date="2016" name="Biochim. Biophys. Acta">
        <title>Characterization of red-shifted phycobilisomes isolated from the chlorophyll f-containing cyanobacterium Halomicronema hongdechloris.</title>
        <authorList>
            <person name="Li Y."/>
            <person name="Lin Y."/>
            <person name="Garvey C.J."/>
            <person name="Birch D."/>
            <person name="Corkery R.W."/>
            <person name="Loughlin P.C."/>
            <person name="Scheer H."/>
            <person name="Willows R.D."/>
            <person name="Chen M."/>
        </authorList>
    </citation>
    <scope>NUCLEOTIDE SEQUENCE [LARGE SCALE GENOMIC DNA]</scope>
    <source>
        <strain evidence="1 2">C2206</strain>
    </source>
</reference>
<accession>A0A1Z3HFY6</accession>
<dbReference type="EMBL" id="CP021983">
    <property type="protein sequence ID" value="ASC69208.1"/>
    <property type="molecule type" value="Genomic_DNA"/>
</dbReference>
<gene>
    <name evidence="1" type="ORF">XM38_001340</name>
</gene>
<keyword evidence="2" id="KW-1185">Reference proteome</keyword>
<protein>
    <submittedName>
        <fullName evidence="1">Uncharacterized protein</fullName>
    </submittedName>
</protein>
<dbReference type="Proteomes" id="UP000191901">
    <property type="component" value="Chromosome"/>
</dbReference>
<organism evidence="1 2">
    <name type="scientific">Halomicronema hongdechloris C2206</name>
    <dbReference type="NCBI Taxonomy" id="1641165"/>
    <lineage>
        <taxon>Bacteria</taxon>
        <taxon>Bacillati</taxon>
        <taxon>Cyanobacteriota</taxon>
        <taxon>Cyanophyceae</taxon>
        <taxon>Nodosilineales</taxon>
        <taxon>Nodosilineaceae</taxon>
        <taxon>Halomicronema</taxon>
    </lineage>
</organism>
<evidence type="ECO:0000313" key="1">
    <source>
        <dbReference type="EMBL" id="ASC69208.1"/>
    </source>
</evidence>
<dbReference type="AlphaFoldDB" id="A0A1Z3HFY6"/>
<evidence type="ECO:0000313" key="2">
    <source>
        <dbReference type="Proteomes" id="UP000191901"/>
    </source>
</evidence>
<name>A0A1Z3HFY6_9CYAN</name>
<sequence>MRYLSLIEVLELQRMVLAMASGEMKRKAFVAWLQQHAIHG</sequence>
<proteinExistence type="predicted"/>